<proteinExistence type="inferred from homology"/>
<evidence type="ECO:0000313" key="7">
    <source>
        <dbReference type="Ensembl" id="ENSATEP00000019659.2"/>
    </source>
</evidence>
<dbReference type="FunFam" id="3.90.640.10:FF:000007">
    <property type="entry name" value="Actin like 7B"/>
    <property type="match status" value="1"/>
</dbReference>
<reference evidence="7" key="2">
    <citation type="submission" date="2025-08" db="UniProtKB">
        <authorList>
            <consortium name="Ensembl"/>
        </authorList>
    </citation>
    <scope>IDENTIFICATION</scope>
</reference>
<dbReference type="Gene3D" id="3.90.640.10">
    <property type="entry name" value="Actin, Chain A, domain 4"/>
    <property type="match status" value="1"/>
</dbReference>
<feature type="domain" description="CRAL-TRIO" evidence="6">
    <location>
        <begin position="56"/>
        <end position="180"/>
    </location>
</feature>
<name>A0A3Q1IK52_ANATE</name>
<evidence type="ECO:0000256" key="1">
    <source>
        <dbReference type="ARBA" id="ARBA00004245"/>
    </source>
</evidence>
<keyword evidence="3" id="KW-0963">Cytoplasm</keyword>
<reference evidence="7" key="3">
    <citation type="submission" date="2025-09" db="UniProtKB">
        <authorList>
            <consortium name="Ensembl"/>
        </authorList>
    </citation>
    <scope>IDENTIFICATION</scope>
</reference>
<feature type="region of interest" description="Disordered" evidence="5">
    <location>
        <begin position="726"/>
        <end position="775"/>
    </location>
</feature>
<dbReference type="CDD" id="cd13397">
    <property type="entry name" value="ASKHA_NBD_actin_Arp-T1-3"/>
    <property type="match status" value="1"/>
</dbReference>
<dbReference type="InterPro" id="IPR020902">
    <property type="entry name" value="Actin/actin-like_CS"/>
</dbReference>
<evidence type="ECO:0000256" key="3">
    <source>
        <dbReference type="ARBA" id="ARBA00023212"/>
    </source>
</evidence>
<feature type="compositionally biased region" description="Basic and acidic residues" evidence="5">
    <location>
        <begin position="569"/>
        <end position="579"/>
    </location>
</feature>
<evidence type="ECO:0000259" key="6">
    <source>
        <dbReference type="Pfam" id="PF13716"/>
    </source>
</evidence>
<protein>
    <recommendedName>
        <fullName evidence="6">CRAL-TRIO domain-containing protein</fullName>
    </recommendedName>
</protein>
<dbReference type="FunFam" id="3.30.420.40:FF:000058">
    <property type="entry name" value="Putative actin-related protein 5"/>
    <property type="match status" value="1"/>
</dbReference>
<dbReference type="Proteomes" id="UP000265040">
    <property type="component" value="Chromosome 24"/>
</dbReference>
<dbReference type="SMART" id="SM00268">
    <property type="entry name" value="ACTIN"/>
    <property type="match status" value="1"/>
</dbReference>
<dbReference type="PROSITE" id="PS01132">
    <property type="entry name" value="ACTINS_ACT_LIKE"/>
    <property type="match status" value="1"/>
</dbReference>
<dbReference type="Pfam" id="PF00022">
    <property type="entry name" value="Actin"/>
    <property type="match status" value="1"/>
</dbReference>
<accession>A0A3Q1IK52</accession>
<dbReference type="Gene3D" id="3.30.420.40">
    <property type="match status" value="2"/>
</dbReference>
<dbReference type="Ensembl" id="ENSATET00000019990.3">
    <property type="protein sequence ID" value="ENSATEP00000019659.2"/>
    <property type="gene ID" value="ENSATEG00000013675.3"/>
</dbReference>
<feature type="region of interest" description="Disordered" evidence="5">
    <location>
        <begin position="552"/>
        <end position="608"/>
    </location>
</feature>
<feature type="compositionally biased region" description="Basic and acidic residues" evidence="5">
    <location>
        <begin position="1"/>
        <end position="12"/>
    </location>
</feature>
<dbReference type="InterPro" id="IPR004000">
    <property type="entry name" value="Actin"/>
</dbReference>
<feature type="compositionally biased region" description="Polar residues" evidence="5">
    <location>
        <begin position="1248"/>
        <end position="1258"/>
    </location>
</feature>
<dbReference type="InterPro" id="IPR043129">
    <property type="entry name" value="ATPase_NBD"/>
</dbReference>
<reference evidence="7" key="1">
    <citation type="submission" date="2021-04" db="EMBL/GenBank/DDBJ databases">
        <authorList>
            <consortium name="Wellcome Sanger Institute Data Sharing"/>
        </authorList>
    </citation>
    <scope>NUCLEOTIDE SEQUENCE [LARGE SCALE GENOMIC DNA]</scope>
</reference>
<dbReference type="FunFam" id="3.30.420.40:FF:000050">
    <property type="entry name" value="Actin, alpha skeletal muscle"/>
    <property type="match status" value="1"/>
</dbReference>
<comment type="subcellular location">
    <subcellularLocation>
        <location evidence="1">Cytoplasm</location>
        <location evidence="1">Cytoskeleton</location>
    </subcellularLocation>
</comment>
<dbReference type="GO" id="GO:0005856">
    <property type="term" value="C:cytoskeleton"/>
    <property type="evidence" value="ECO:0007669"/>
    <property type="project" value="UniProtKB-SubCell"/>
</dbReference>
<sequence>MSRHATDVRDPAQESVPSPPLPAGHVLDSGAVLFPGAFDQHGCHLIVFPVDTQARLSLELSKAEVVDFINYFLRLHNKRQEKESLASVVADLRQASPLTTKFIAETLLLLEEHKRTVHSVYIIQPKKKDAVKLLQKLLLPSKSHTASFKRVYLKEISELSNYIDRSQLTASLGGYFVYCHQSWVAFIKEMDSFVQEFLSVVQRLPSCISTLQALSRLPLPTTFSELQHFCSTNEAKFQQLRRELGLDELLKHCESVVEKLRHPEMEPCYQAMAGTALFTYTTFDMLQNYSRITAAVEKVELLWQQAFSKARVQLQVFQLRDDALQITEQIETLLQEKLHPYKMDIAKDAAKAVMLVSQFKASIHTPAMALVRCAEDVIHTLAEILPFDGQSREHWVLDLERLKEKLHSAVHFTLQTLRAVCHYHQYYNKANRWYTLVLCKNFLQELLSGVNADSAPTQRQRRNWGSIPPWRHKLSTFLKKNHPPSVEELLHLDHLSNVIPEDEIQQAGKQMSQRCIMLRKLLMSSGPVGVNHLQLALHWQYELLRRNHVNQTAAHRNAKRLQDSPPESNLKHERSKEEASVPETSPSTLVSGMSADGKPPSLSSFDSGFDGAGSSQLEAWGRRGGMEVQSRPTGARDSVRPAFSLLQIYKDDISSVSDEDPADVFDVGTAGNSSRASIQIIPKVTEDSLNFEIKVKRSAALPNNPWLSLPVDNLENSYTVTITQNPTLQAREPQSHDTSDLCPNINHSPRPADRDDPTQTQVPSCAEPRGPRSRDWMLHSQSNLEDPALSPIGNILSSTITDEREKTMCTSEGIPTLLWDSYDLHHQNQDAVDSVIDLSLKDWDVKEQEGLREVEKMLDRADEILEEEENVLAQEAVLEALMRSEEGHNIWPLCYSGDQTGTMSSSELTEAGVFGLEDSLDSSAGSASEIKAFEADTAAPYSRPELLTELKKICVLDELIVKENLKIHELQCSQENPIDELSGSKPESSCTEQSNVSKERMMFWLEMEKEKREVEKLEKSLDNEGTKKTPNERSRKAVKCSIMEKARAETIEDQCLCNELLSKTSNGSQRTRSASLDQNQDTFKTEMGPDVVKEATPHDGVPQCQYYTGSEAKPITGSLELKEPSEEVGNATKCKLEPLTPEMGPDDGAFDPGGKSILPLVPSPKEASLSLTKLAEHQTPHSAELLDPALSSAAQDLGFVSLDLLDKALEVLPENEPPAVSHNFTLNPNVKEHINNNNNNHPEKHMESLNQLSETSAAPVSLPHTDLHPTMDIKNLSHTDEHTHLQSELQLAPDQPLEFDPGGKEELNKDLPDGVQSFDVMRVSGPGSHGIPVQLNSNIREVSYFNTPIVLDTGSGLMKAGFADQDLPNVVFPTIIGIPKYEEIMNGNLERETYIGHDAQHMRGVLTLKHPIKNGIIRNWDDMEQIWHHVFQQLCVEPEDHPVLLTEAAMNPLENRQRMVEIMFESFSVPFTYVAMQAVLALYAAGRSTGVVFDSGDGVSHSVPVFEGYCLPHAVQRFPLAGADVTMQLKKLLQEQGVCMRTTAEMEIVREMKEKCCCVALNYEAELAHGGSSCREMYYTMPDGQIVTVSTERFRAPEILFKPELLGRDHYGMHESIFKSILSSDIDLRRCLLGNIVLSGGNTLLAGLPERLQLEIKGLLPASTGESVRVTSPADRDFSVWSGGAVLANLPTFSCAWISQEEYEEYGPQIVFRKCF</sequence>
<dbReference type="GeneTree" id="ENSGT00940000166728"/>
<feature type="region of interest" description="Disordered" evidence="5">
    <location>
        <begin position="1"/>
        <end position="21"/>
    </location>
</feature>
<dbReference type="InParanoid" id="A0A3Q1IK52"/>
<feature type="region of interest" description="Disordered" evidence="5">
    <location>
        <begin position="1235"/>
        <end position="1262"/>
    </location>
</feature>
<dbReference type="PANTHER" id="PTHR11937">
    <property type="entry name" value="ACTIN"/>
    <property type="match status" value="1"/>
</dbReference>
<evidence type="ECO:0000256" key="5">
    <source>
        <dbReference type="SAM" id="MobiDB-lite"/>
    </source>
</evidence>
<dbReference type="InterPro" id="IPR001251">
    <property type="entry name" value="CRAL-TRIO_dom"/>
</dbReference>
<evidence type="ECO:0000313" key="8">
    <source>
        <dbReference type="Proteomes" id="UP000265040"/>
    </source>
</evidence>
<organism evidence="7 8">
    <name type="scientific">Anabas testudineus</name>
    <name type="common">Climbing perch</name>
    <name type="synonym">Anthias testudineus</name>
    <dbReference type="NCBI Taxonomy" id="64144"/>
    <lineage>
        <taxon>Eukaryota</taxon>
        <taxon>Metazoa</taxon>
        <taxon>Chordata</taxon>
        <taxon>Craniata</taxon>
        <taxon>Vertebrata</taxon>
        <taxon>Euteleostomi</taxon>
        <taxon>Actinopterygii</taxon>
        <taxon>Neopterygii</taxon>
        <taxon>Teleostei</taxon>
        <taxon>Neoteleostei</taxon>
        <taxon>Acanthomorphata</taxon>
        <taxon>Anabantaria</taxon>
        <taxon>Anabantiformes</taxon>
        <taxon>Anabantoidei</taxon>
        <taxon>Anabantidae</taxon>
        <taxon>Anabas</taxon>
    </lineage>
</organism>
<evidence type="ECO:0000256" key="2">
    <source>
        <dbReference type="ARBA" id="ARBA00006752"/>
    </source>
</evidence>
<dbReference type="PRINTS" id="PR00190">
    <property type="entry name" value="ACTIN"/>
</dbReference>
<keyword evidence="3" id="KW-0206">Cytoskeleton</keyword>
<feature type="compositionally biased region" description="Polar residues" evidence="5">
    <location>
        <begin position="582"/>
        <end position="591"/>
    </location>
</feature>
<comment type="similarity">
    <text evidence="2 4">Belongs to the actin family.</text>
</comment>
<keyword evidence="8" id="KW-1185">Reference proteome</keyword>
<dbReference type="SUPFAM" id="SSF53067">
    <property type="entry name" value="Actin-like ATPase domain"/>
    <property type="match status" value="2"/>
</dbReference>
<dbReference type="Pfam" id="PF13716">
    <property type="entry name" value="CRAL_TRIO_2"/>
    <property type="match status" value="1"/>
</dbReference>
<dbReference type="GeneID" id="113149859"/>
<dbReference type="RefSeq" id="XP_026197986.1">
    <property type="nucleotide sequence ID" value="XM_026342201.1"/>
</dbReference>
<dbReference type="OrthoDB" id="10004999at2759"/>
<evidence type="ECO:0000256" key="4">
    <source>
        <dbReference type="RuleBase" id="RU000487"/>
    </source>
</evidence>